<comment type="caution">
    <text evidence="9">The sequence shown here is derived from an EMBL/GenBank/DDBJ whole genome shotgun (WGS) entry which is preliminary data.</text>
</comment>
<dbReference type="PANTHER" id="PTHR30619:SF1">
    <property type="entry name" value="RECOMBINATION PROTEIN 2"/>
    <property type="match status" value="1"/>
</dbReference>
<organism evidence="9 10">
    <name type="scientific">Enhygromyxa salina</name>
    <dbReference type="NCBI Taxonomy" id="215803"/>
    <lineage>
        <taxon>Bacteria</taxon>
        <taxon>Pseudomonadati</taxon>
        <taxon>Myxococcota</taxon>
        <taxon>Polyangia</taxon>
        <taxon>Nannocystales</taxon>
        <taxon>Nannocystaceae</taxon>
        <taxon>Enhygromyxa</taxon>
    </lineage>
</organism>
<evidence type="ECO:0000256" key="5">
    <source>
        <dbReference type="ARBA" id="ARBA00023136"/>
    </source>
</evidence>
<dbReference type="Proteomes" id="UP000238823">
    <property type="component" value="Unassembled WGS sequence"/>
</dbReference>
<feature type="transmembrane region" description="Helical" evidence="7">
    <location>
        <begin position="27"/>
        <end position="43"/>
    </location>
</feature>
<dbReference type="GO" id="GO:0005886">
    <property type="term" value="C:plasma membrane"/>
    <property type="evidence" value="ECO:0007669"/>
    <property type="project" value="UniProtKB-SubCell"/>
</dbReference>
<evidence type="ECO:0000256" key="2">
    <source>
        <dbReference type="ARBA" id="ARBA00022475"/>
    </source>
</evidence>
<sequence>MRSILVALGCIAAIAAGWVCARIGPPLVPLVLGGVFVSVLLRCRARGNRDDARAAVLAGLIICTGLLRGASVGAGPPARVAERGWSGSMRSFEVVGASEPGPRCRLQLRGPAGAELGAGPATINVVAPPDACPRSSGERVAISAEALTRTWRTALDSRARAGEPAFDLGRGPVIWQRPAPPRTGARRLIDGYWRGVAQLRQRAWSSTRGDAAASLVVAAGLGLRSALPPQLRDDLRAAGLGHLIAVSGLHIAVAALWLQVLARRVAVVLGVSPSHACVLAWVPLWAYVGLTGGAASAVRAAAMLTAVELGTVVGRPSHGPTALACVAAAMLIWQPSWLLDPGFALSLAAMTAIVTAPRELGVLAMSWRITWVTAPLSVLYFDVAPLHGLVGNAIALPLFGLMMPAALVASVAPGLLGALGLAFARLFAAPILDLSALLCRLPAAGPGALCGAALLGLGLRRALPAEDPPRDWLPPRLACLLAVAISAGLLLDGALTRRQVAPPTFDWVAIGTVRSPSLLVADPSRPASACLYRATDSGLTWVRLLELLEVRRLSRLDARFPPKPDPPDQPDQPDQPDPPDPPDRQPATADADADPLTRALADQLERGGVEIGPRDAPNDAQPDRCEPPPRALVRAALKACRARQGGHGRALARSFAGRVSCRIEDRWVPAPELSD</sequence>
<feature type="transmembrane region" description="Helical" evidence="7">
    <location>
        <begin position="405"/>
        <end position="427"/>
    </location>
</feature>
<feature type="region of interest" description="Disordered" evidence="6">
    <location>
        <begin position="557"/>
        <end position="630"/>
    </location>
</feature>
<feature type="transmembrane region" description="Helical" evidence="7">
    <location>
        <begin position="439"/>
        <end position="460"/>
    </location>
</feature>
<feature type="transmembrane region" description="Helical" evidence="7">
    <location>
        <begin position="472"/>
        <end position="491"/>
    </location>
</feature>
<reference evidence="9 10" key="1">
    <citation type="submission" date="2018-03" db="EMBL/GenBank/DDBJ databases">
        <title>Draft Genome Sequences of the Obligatory Marine Myxobacteria Enhygromyxa salina SWB007.</title>
        <authorList>
            <person name="Poehlein A."/>
            <person name="Moghaddam J.A."/>
            <person name="Harms H."/>
            <person name="Alanjari M."/>
            <person name="Koenig G.M."/>
            <person name="Daniel R."/>
            <person name="Schaeberle T.F."/>
        </authorList>
    </citation>
    <scope>NUCLEOTIDE SEQUENCE [LARGE SCALE GENOMIC DNA]</scope>
    <source>
        <strain evidence="9 10">SWB007</strain>
    </source>
</reference>
<evidence type="ECO:0000256" key="7">
    <source>
        <dbReference type="SAM" id="Phobius"/>
    </source>
</evidence>
<evidence type="ECO:0000313" key="10">
    <source>
        <dbReference type="Proteomes" id="UP000238823"/>
    </source>
</evidence>
<keyword evidence="4 7" id="KW-1133">Transmembrane helix</keyword>
<dbReference type="InterPro" id="IPR004477">
    <property type="entry name" value="ComEC_N"/>
</dbReference>
<feature type="transmembrane region" description="Helical" evidence="7">
    <location>
        <begin position="239"/>
        <end position="258"/>
    </location>
</feature>
<dbReference type="InterPro" id="IPR052159">
    <property type="entry name" value="Competence_DNA_uptake"/>
</dbReference>
<dbReference type="AlphaFoldDB" id="A0A2S9YPR2"/>
<name>A0A2S9YPR2_9BACT</name>
<feature type="transmembrane region" description="Helical" evidence="7">
    <location>
        <begin position="321"/>
        <end position="339"/>
    </location>
</feature>
<feature type="transmembrane region" description="Helical" evidence="7">
    <location>
        <begin position="345"/>
        <end position="367"/>
    </location>
</feature>
<keyword evidence="5 7" id="KW-0472">Membrane</keyword>
<evidence type="ECO:0000259" key="8">
    <source>
        <dbReference type="Pfam" id="PF03772"/>
    </source>
</evidence>
<feature type="domain" description="ComEC/Rec2-related protein" evidence="8">
    <location>
        <begin position="221"/>
        <end position="444"/>
    </location>
</feature>
<evidence type="ECO:0000313" key="9">
    <source>
        <dbReference type="EMBL" id="PRQ07076.1"/>
    </source>
</evidence>
<evidence type="ECO:0000256" key="6">
    <source>
        <dbReference type="SAM" id="MobiDB-lite"/>
    </source>
</evidence>
<keyword evidence="3 7" id="KW-0812">Transmembrane</keyword>
<comment type="subcellular location">
    <subcellularLocation>
        <location evidence="1">Cell membrane</location>
        <topology evidence="1">Multi-pass membrane protein</topology>
    </subcellularLocation>
</comment>
<dbReference type="RefSeq" id="WP_106090218.1">
    <property type="nucleotide sequence ID" value="NZ_PVNL01000059.1"/>
</dbReference>
<dbReference type="OrthoDB" id="9790149at2"/>
<evidence type="ECO:0000256" key="3">
    <source>
        <dbReference type="ARBA" id="ARBA00022692"/>
    </source>
</evidence>
<dbReference type="EMBL" id="PVNL01000059">
    <property type="protein sequence ID" value="PRQ07076.1"/>
    <property type="molecule type" value="Genomic_DNA"/>
</dbReference>
<evidence type="ECO:0000256" key="1">
    <source>
        <dbReference type="ARBA" id="ARBA00004651"/>
    </source>
</evidence>
<gene>
    <name evidence="9" type="ORF">ENSA7_32150</name>
</gene>
<feature type="compositionally biased region" description="Basic and acidic residues" evidence="6">
    <location>
        <begin position="557"/>
        <end position="566"/>
    </location>
</feature>
<protein>
    <submittedName>
        <fullName evidence="9">ComEC family competence protein</fullName>
    </submittedName>
</protein>
<feature type="compositionally biased region" description="Pro residues" evidence="6">
    <location>
        <begin position="567"/>
        <end position="579"/>
    </location>
</feature>
<dbReference type="PANTHER" id="PTHR30619">
    <property type="entry name" value="DNA INTERNALIZATION/COMPETENCE PROTEIN COMEC/REC2"/>
    <property type="match status" value="1"/>
</dbReference>
<keyword evidence="2" id="KW-1003">Cell membrane</keyword>
<proteinExistence type="predicted"/>
<feature type="transmembrane region" description="Helical" evidence="7">
    <location>
        <begin position="265"/>
        <end position="288"/>
    </location>
</feature>
<feature type="transmembrane region" description="Helical" evidence="7">
    <location>
        <begin position="379"/>
        <end position="399"/>
    </location>
</feature>
<dbReference type="Pfam" id="PF03772">
    <property type="entry name" value="Competence"/>
    <property type="match status" value="1"/>
</dbReference>
<accession>A0A2S9YPR2</accession>
<evidence type="ECO:0000256" key="4">
    <source>
        <dbReference type="ARBA" id="ARBA00022989"/>
    </source>
</evidence>
<feature type="compositionally biased region" description="Basic and acidic residues" evidence="6">
    <location>
        <begin position="603"/>
        <end position="627"/>
    </location>
</feature>
<dbReference type="NCBIfam" id="TIGR00360">
    <property type="entry name" value="ComEC_N-term"/>
    <property type="match status" value="1"/>
</dbReference>